<dbReference type="Proteomes" id="UP000509513">
    <property type="component" value="Chromosome"/>
</dbReference>
<evidence type="ECO:0000313" key="2">
    <source>
        <dbReference type="EMBL" id="QKJ26189.1"/>
    </source>
</evidence>
<dbReference type="InterPro" id="IPR054426">
    <property type="entry name" value="S1CSD-TOTE-1"/>
</dbReference>
<gene>
    <name evidence="2" type="ORF">ACBT_0207</name>
</gene>
<reference evidence="2 3" key="1">
    <citation type="submission" date="2020-05" db="EMBL/GenBank/DDBJ databases">
        <title>Complete genome sequencing of Campylobacter and Arcobacter type strains.</title>
        <authorList>
            <person name="Miller W.G."/>
            <person name="Yee E."/>
        </authorList>
    </citation>
    <scope>NUCLEOTIDE SEQUENCE [LARGE SCALE GENOMIC DNA]</scope>
    <source>
        <strain evidence="2 3">LMG 21996</strain>
    </source>
</reference>
<proteinExistence type="predicted"/>
<sequence>MSEIEEYTTKKVFELRKNKQLSDAYKIASHLFKNDPNDEWTQKAYAWVLIDIIKIESTKNLELAKNFFNQLNSINFVTHDDILTKQIELLKPKLDSAYSHIQQAEQLSKNGKHQEALNIFQNIKQSGNLSINHHESYGWILYRYVKAFENTLTIDALKKILFEYLNLKNERPSLLHSMILQIAVHYASTHKDFDIFKFFQIWNPKYLQKDDIRKQYNEGKEFPSLLSRLLKVIINNQTPYDINYLIHEIKNENLIIESIRETFFWKIFQAHKDNQINFMWSVLNYYVNTYSNYGPSHWHSEILKLAERYMIEDNQWRFYEFIKNWNIQNFTNEDWREEINGEYTNKSLALKSLKKLFDIVRSSNKDQEDIGWIINLYQYALKKLENDIWLLREYAILLNKTNKIDEAIQIYKSIILELSDQAYAWHEFSNIIKNRNKYLSISMLCKAITIQPNEDFLGEIRLDLAELLLDSGQLNEGLVELTKYRNHREEKGWKITEKFHILFSKVSNIESSSLDNKTFYESSKSEAEEYILSNIPSTYVVLYETFKNKEGKERLIFTDFKNVEFVTNRKKSKSLVNAIKNDVFEVKLHYDNANKRYLVLKIEKSLHKIDEIINSAQEEIAIVDHINTQKKLFHYVINSRQDGVIHFDQTDLRPNIGDFIKIKYYSSNDKNSSKTKINILKVELTDKIDNSLLKDVSGELQVKHNSNGFFGFIKDYYIPENLLILNNIDKVCSAKANAKILFNGKKWVAYELNNVTLVENNQTLEEEEFDYLDDI</sequence>
<accession>A0A7L5JM58</accession>
<dbReference type="AlphaFoldDB" id="A0A7L5JM58"/>
<dbReference type="InterPro" id="IPR011990">
    <property type="entry name" value="TPR-like_helical_dom_sf"/>
</dbReference>
<dbReference type="SUPFAM" id="SSF48452">
    <property type="entry name" value="TPR-like"/>
    <property type="match status" value="1"/>
</dbReference>
<dbReference type="Gene3D" id="1.25.40.10">
    <property type="entry name" value="Tetratricopeptide repeat domain"/>
    <property type="match status" value="1"/>
</dbReference>
<dbReference type="KEGG" id="acib:ACBT_0207"/>
<dbReference type="Pfam" id="PF22860">
    <property type="entry name" value="DUF7017"/>
    <property type="match status" value="1"/>
</dbReference>
<organism evidence="2 3">
    <name type="scientific">Aliarcobacter cibarius</name>
    <dbReference type="NCBI Taxonomy" id="255507"/>
    <lineage>
        <taxon>Bacteria</taxon>
        <taxon>Pseudomonadati</taxon>
        <taxon>Campylobacterota</taxon>
        <taxon>Epsilonproteobacteria</taxon>
        <taxon>Campylobacterales</taxon>
        <taxon>Arcobacteraceae</taxon>
        <taxon>Aliarcobacter</taxon>
    </lineage>
</organism>
<feature type="domain" description="TOTE conflict systems S1/CSD-like" evidence="1">
    <location>
        <begin position="617"/>
        <end position="676"/>
    </location>
</feature>
<dbReference type="RefSeq" id="WP_176325380.1">
    <property type="nucleotide sequence ID" value="NZ_CP054051.1"/>
</dbReference>
<evidence type="ECO:0000313" key="3">
    <source>
        <dbReference type="Proteomes" id="UP000509513"/>
    </source>
</evidence>
<protein>
    <recommendedName>
        <fullName evidence="1">TOTE conflict systems S1/CSD-like domain-containing protein</fullName>
    </recommendedName>
</protein>
<name>A0A7L5JM58_9BACT</name>
<dbReference type="EMBL" id="CP054051">
    <property type="protein sequence ID" value="QKJ26189.1"/>
    <property type="molecule type" value="Genomic_DNA"/>
</dbReference>
<evidence type="ECO:0000259" key="1">
    <source>
        <dbReference type="Pfam" id="PF22708"/>
    </source>
</evidence>
<dbReference type="Pfam" id="PF22708">
    <property type="entry name" value="S1CSD-TOTE-1"/>
    <property type="match status" value="1"/>
</dbReference>
<dbReference type="InterPro" id="IPR054283">
    <property type="entry name" value="DUF7017"/>
</dbReference>